<dbReference type="HOGENOM" id="CLU_1104161_0_0_1"/>
<keyword evidence="2" id="KW-0479">Metal-binding</keyword>
<name>A0A072TY39_MEDTR</name>
<dbReference type="GO" id="GO:0006357">
    <property type="term" value="P:regulation of transcription by RNA polymerase II"/>
    <property type="evidence" value="ECO:0000318"/>
    <property type="project" value="GO_Central"/>
</dbReference>
<dbReference type="GO" id="GO:0008270">
    <property type="term" value="F:zinc ion binding"/>
    <property type="evidence" value="ECO:0007669"/>
    <property type="project" value="UniProtKB-KW"/>
</dbReference>
<dbReference type="SMART" id="SM00401">
    <property type="entry name" value="ZnF_GATA"/>
    <property type="match status" value="1"/>
</dbReference>
<dbReference type="EMBL" id="PSQE01000007">
    <property type="protein sequence ID" value="RHN45563.1"/>
    <property type="molecule type" value="Genomic_DNA"/>
</dbReference>
<evidence type="ECO:0000256" key="1">
    <source>
        <dbReference type="ARBA" id="ARBA00005694"/>
    </source>
</evidence>
<dbReference type="InterPro" id="IPR051140">
    <property type="entry name" value="GATA_TF"/>
</dbReference>
<proteinExistence type="inferred from homology"/>
<dbReference type="Gramene" id="rna39929">
    <property type="protein sequence ID" value="RHN45563.1"/>
    <property type="gene ID" value="gene39929"/>
</dbReference>
<dbReference type="InterPro" id="IPR000679">
    <property type="entry name" value="Znf_GATA"/>
</dbReference>
<protein>
    <submittedName>
        <fullName evidence="11">GATA type zinc finger transcription factor family protein</fullName>
    </submittedName>
    <submittedName>
        <fullName evidence="12">Putative transcription factor C2C2-GATA family</fullName>
    </submittedName>
</protein>
<reference evidence="11 14" key="2">
    <citation type="journal article" date="2014" name="BMC Genomics">
        <title>An improved genome release (version Mt4.0) for the model legume Medicago truncatula.</title>
        <authorList>
            <person name="Tang H."/>
            <person name="Krishnakumar V."/>
            <person name="Bidwell S."/>
            <person name="Rosen B."/>
            <person name="Chan A."/>
            <person name="Zhou S."/>
            <person name="Gentzbittel L."/>
            <person name="Childs K.L."/>
            <person name="Yandell M."/>
            <person name="Gundlach H."/>
            <person name="Mayer K.F."/>
            <person name="Schwartz D.C."/>
            <person name="Town C.D."/>
        </authorList>
    </citation>
    <scope>GENOME REANNOTATION</scope>
    <source>
        <strain evidence="11">A17</strain>
        <strain evidence="13 14">cv. Jemalong A17</strain>
    </source>
</reference>
<evidence type="ECO:0000256" key="4">
    <source>
        <dbReference type="ARBA" id="ARBA00022833"/>
    </source>
</evidence>
<evidence type="ECO:0000313" key="12">
    <source>
        <dbReference type="EMBL" id="RHN45563.1"/>
    </source>
</evidence>
<evidence type="ECO:0000256" key="8">
    <source>
        <dbReference type="ARBA" id="ARBA00023163"/>
    </source>
</evidence>
<dbReference type="PROSITE" id="PS00344">
    <property type="entry name" value="GATA_ZN_FINGER_1"/>
    <property type="match status" value="1"/>
</dbReference>
<dbReference type="EMBL" id="CM001223">
    <property type="protein sequence ID" value="KEH22389.1"/>
    <property type="molecule type" value="Genomic_DNA"/>
</dbReference>
<evidence type="ECO:0000256" key="9">
    <source>
        <dbReference type="PROSITE-ProRule" id="PRU00094"/>
    </source>
</evidence>
<evidence type="ECO:0000313" key="14">
    <source>
        <dbReference type="Proteomes" id="UP000002051"/>
    </source>
</evidence>
<dbReference type="InterPro" id="IPR013088">
    <property type="entry name" value="Znf_NHR/GATA"/>
</dbReference>
<keyword evidence="7" id="KW-0010">Activator</keyword>
<dbReference type="STRING" id="3880.A0A072TY39"/>
<reference evidence="12" key="5">
    <citation type="journal article" date="2018" name="Nat. Plants">
        <title>Whole-genome landscape of Medicago truncatula symbiotic genes.</title>
        <authorList>
            <person name="Pecrix Y."/>
            <person name="Gamas P."/>
            <person name="Carrere S."/>
        </authorList>
    </citation>
    <scope>NUCLEOTIDE SEQUENCE</scope>
    <source>
        <tissue evidence="12">Leaves</tissue>
    </source>
</reference>
<sequence length="252" mass="29884">MAIFDFNSKSKYHEENHAEQFHYYIPKEVLQNLETYPTFWDTMENSLQEDSNYFLFCDTYEKEKVKFNQLGEGNTQSFDVTNVQINQEENIDTYLSNDFVWPNIYEREIINLEQQNLKVPFLDVSNIHAINQENLPKEKLDTIIHKENMKEEQYGKGNTQKPLQRTKVKSNSIKKNRDKIIDIYKERSCSHCETKYTTQWRLGPLGKNTLCNACGLRYKSNRLVKGYRPVASPSFDFNKHSNFHKILLRKEG</sequence>
<evidence type="ECO:0000256" key="3">
    <source>
        <dbReference type="ARBA" id="ARBA00022771"/>
    </source>
</evidence>
<dbReference type="Proteomes" id="UP000002051">
    <property type="component" value="Unassembled WGS sequence"/>
</dbReference>
<dbReference type="GO" id="GO:0005634">
    <property type="term" value="C:nucleus"/>
    <property type="evidence" value="ECO:0000318"/>
    <property type="project" value="GO_Central"/>
</dbReference>
<organism evidence="11 14">
    <name type="scientific">Medicago truncatula</name>
    <name type="common">Barrel medic</name>
    <name type="synonym">Medicago tribuloides</name>
    <dbReference type="NCBI Taxonomy" id="3880"/>
    <lineage>
        <taxon>Eukaryota</taxon>
        <taxon>Viridiplantae</taxon>
        <taxon>Streptophyta</taxon>
        <taxon>Embryophyta</taxon>
        <taxon>Tracheophyta</taxon>
        <taxon>Spermatophyta</taxon>
        <taxon>Magnoliopsida</taxon>
        <taxon>eudicotyledons</taxon>
        <taxon>Gunneridae</taxon>
        <taxon>Pentapetalae</taxon>
        <taxon>rosids</taxon>
        <taxon>fabids</taxon>
        <taxon>Fabales</taxon>
        <taxon>Fabaceae</taxon>
        <taxon>Papilionoideae</taxon>
        <taxon>50 kb inversion clade</taxon>
        <taxon>NPAAA clade</taxon>
        <taxon>Hologalegina</taxon>
        <taxon>IRL clade</taxon>
        <taxon>Trifolieae</taxon>
        <taxon>Medicago</taxon>
    </lineage>
</organism>
<dbReference type="EnsemblPlants" id="KEH22389">
    <property type="protein sequence ID" value="KEH22389"/>
    <property type="gene ID" value="MTR_7g446110"/>
</dbReference>
<dbReference type="SUPFAM" id="SSF57716">
    <property type="entry name" value="Glucocorticoid receptor-like (DNA-binding domain)"/>
    <property type="match status" value="1"/>
</dbReference>
<dbReference type="PANTHER" id="PTHR45658">
    <property type="entry name" value="GATA TRANSCRIPTION FACTOR"/>
    <property type="match status" value="1"/>
</dbReference>
<dbReference type="Gene3D" id="3.30.50.10">
    <property type="entry name" value="Erythroid Transcription Factor GATA-1, subunit A"/>
    <property type="match status" value="1"/>
</dbReference>
<evidence type="ECO:0000313" key="15">
    <source>
        <dbReference type="Proteomes" id="UP000265566"/>
    </source>
</evidence>
<dbReference type="PANTHER" id="PTHR45658:SF46">
    <property type="entry name" value="GATA TRANSCRIPTION FACTOR 4"/>
    <property type="match status" value="1"/>
</dbReference>
<keyword evidence="6" id="KW-0238">DNA-binding</keyword>
<evidence type="ECO:0000256" key="5">
    <source>
        <dbReference type="ARBA" id="ARBA00023015"/>
    </source>
</evidence>
<reference evidence="15" key="4">
    <citation type="journal article" date="2018" name="Nat. Plants">
        <title>Whole-genome landscape of Medicago truncatula symbiotic genes.</title>
        <authorList>
            <person name="Pecrix Y."/>
            <person name="Staton S.E."/>
            <person name="Sallet E."/>
            <person name="Lelandais-Briere C."/>
            <person name="Moreau S."/>
            <person name="Carrere S."/>
            <person name="Blein T."/>
            <person name="Jardinaud M.F."/>
            <person name="Latrasse D."/>
            <person name="Zouine M."/>
            <person name="Zahm M."/>
            <person name="Kreplak J."/>
            <person name="Mayjonade B."/>
            <person name="Satge C."/>
            <person name="Perez M."/>
            <person name="Cauet S."/>
            <person name="Marande W."/>
            <person name="Chantry-Darmon C."/>
            <person name="Lopez-Roques C."/>
            <person name="Bouchez O."/>
            <person name="Berard A."/>
            <person name="Debelle F."/>
            <person name="Munos S."/>
            <person name="Bendahmane A."/>
            <person name="Berges H."/>
            <person name="Niebel A."/>
            <person name="Buitink J."/>
            <person name="Frugier F."/>
            <person name="Benhamed M."/>
            <person name="Crespi M."/>
            <person name="Gouzy J."/>
            <person name="Gamas P."/>
        </authorList>
    </citation>
    <scope>NUCLEOTIDE SEQUENCE [LARGE SCALE GENOMIC DNA]</scope>
    <source>
        <strain evidence="15">cv. Jemalong A17</strain>
    </source>
</reference>
<evidence type="ECO:0000256" key="2">
    <source>
        <dbReference type="ARBA" id="ARBA00022723"/>
    </source>
</evidence>
<keyword evidence="5" id="KW-0805">Transcription regulation</keyword>
<accession>A0A072TY39</accession>
<dbReference type="PROSITE" id="PS50114">
    <property type="entry name" value="GATA_ZN_FINGER_2"/>
    <property type="match status" value="1"/>
</dbReference>
<dbReference type="GO" id="GO:0030154">
    <property type="term" value="P:cell differentiation"/>
    <property type="evidence" value="ECO:0000318"/>
    <property type="project" value="GO_Central"/>
</dbReference>
<reference evidence="11 14" key="1">
    <citation type="journal article" date="2011" name="Nature">
        <title>The Medicago genome provides insight into the evolution of rhizobial symbioses.</title>
        <authorList>
            <person name="Young N.D."/>
            <person name="Debelle F."/>
            <person name="Oldroyd G.E."/>
            <person name="Geurts R."/>
            <person name="Cannon S.B."/>
            <person name="Udvardi M.K."/>
            <person name="Benedito V.A."/>
            <person name="Mayer K.F."/>
            <person name="Gouzy J."/>
            <person name="Schoof H."/>
            <person name="Van de Peer Y."/>
            <person name="Proost S."/>
            <person name="Cook D.R."/>
            <person name="Meyers B.C."/>
            <person name="Spannagl M."/>
            <person name="Cheung F."/>
            <person name="De Mita S."/>
            <person name="Krishnakumar V."/>
            <person name="Gundlach H."/>
            <person name="Zhou S."/>
            <person name="Mudge J."/>
            <person name="Bharti A.K."/>
            <person name="Murray J.D."/>
            <person name="Naoumkina M.A."/>
            <person name="Rosen B."/>
            <person name="Silverstein K.A."/>
            <person name="Tang H."/>
            <person name="Rombauts S."/>
            <person name="Zhao P.X."/>
            <person name="Zhou P."/>
            <person name="Barbe V."/>
            <person name="Bardou P."/>
            <person name="Bechner M."/>
            <person name="Bellec A."/>
            <person name="Berger A."/>
            <person name="Berges H."/>
            <person name="Bidwell S."/>
            <person name="Bisseling T."/>
            <person name="Choisne N."/>
            <person name="Couloux A."/>
            <person name="Denny R."/>
            <person name="Deshpande S."/>
            <person name="Dai X."/>
            <person name="Doyle J.J."/>
            <person name="Dudez A.M."/>
            <person name="Farmer A.D."/>
            <person name="Fouteau S."/>
            <person name="Franken C."/>
            <person name="Gibelin C."/>
            <person name="Gish J."/>
            <person name="Goldstein S."/>
            <person name="Gonzalez A.J."/>
            <person name="Green P.J."/>
            <person name="Hallab A."/>
            <person name="Hartog M."/>
            <person name="Hua A."/>
            <person name="Humphray S.J."/>
            <person name="Jeong D.H."/>
            <person name="Jing Y."/>
            <person name="Jocker A."/>
            <person name="Kenton S.M."/>
            <person name="Kim D.J."/>
            <person name="Klee K."/>
            <person name="Lai H."/>
            <person name="Lang C."/>
            <person name="Lin S."/>
            <person name="Macmil S.L."/>
            <person name="Magdelenat G."/>
            <person name="Matthews L."/>
            <person name="McCorrison J."/>
            <person name="Monaghan E.L."/>
            <person name="Mun J.H."/>
            <person name="Najar F.Z."/>
            <person name="Nicholson C."/>
            <person name="Noirot C."/>
            <person name="O'Bleness M."/>
            <person name="Paule C.R."/>
            <person name="Poulain J."/>
            <person name="Prion F."/>
            <person name="Qin B."/>
            <person name="Qu C."/>
            <person name="Retzel E.F."/>
            <person name="Riddle C."/>
            <person name="Sallet E."/>
            <person name="Samain S."/>
            <person name="Samson N."/>
            <person name="Sanders I."/>
            <person name="Saurat O."/>
            <person name="Scarpelli C."/>
            <person name="Schiex T."/>
            <person name="Segurens B."/>
            <person name="Severin A.J."/>
            <person name="Sherrier D.J."/>
            <person name="Shi R."/>
            <person name="Sims S."/>
            <person name="Singer S.R."/>
            <person name="Sinharoy S."/>
            <person name="Sterck L."/>
            <person name="Viollet A."/>
            <person name="Wang B.B."/>
            <person name="Wang K."/>
            <person name="Wang M."/>
            <person name="Wang X."/>
            <person name="Warfsmann J."/>
            <person name="Weissenbach J."/>
            <person name="White D.D."/>
            <person name="White J.D."/>
            <person name="Wiley G.B."/>
            <person name="Wincker P."/>
            <person name="Xing Y."/>
            <person name="Yang L."/>
            <person name="Yao Z."/>
            <person name="Ying F."/>
            <person name="Zhai J."/>
            <person name="Zhou L."/>
            <person name="Zuber A."/>
            <person name="Denarie J."/>
            <person name="Dixon R.A."/>
            <person name="May G.D."/>
            <person name="Schwartz D.C."/>
            <person name="Rogers J."/>
            <person name="Quetier F."/>
            <person name="Town C.D."/>
            <person name="Roe B.A."/>
        </authorList>
    </citation>
    <scope>NUCLEOTIDE SEQUENCE [LARGE SCALE GENOMIC DNA]</scope>
    <source>
        <strain evidence="11">A17</strain>
        <strain evidence="13 14">cv. Jemalong A17</strain>
    </source>
</reference>
<dbReference type="Proteomes" id="UP000265566">
    <property type="component" value="Chromosome 7"/>
</dbReference>
<reference evidence="13" key="3">
    <citation type="submission" date="2015-04" db="UniProtKB">
        <authorList>
            <consortium name="EnsemblPlants"/>
        </authorList>
    </citation>
    <scope>IDENTIFICATION</scope>
    <source>
        <strain evidence="13">cv. Jemalong A17</strain>
    </source>
</reference>
<feature type="domain" description="GATA-type" evidence="10">
    <location>
        <begin position="183"/>
        <end position="225"/>
    </location>
</feature>
<evidence type="ECO:0000256" key="6">
    <source>
        <dbReference type="ARBA" id="ARBA00023125"/>
    </source>
</evidence>
<evidence type="ECO:0000256" key="7">
    <source>
        <dbReference type="ARBA" id="ARBA00023159"/>
    </source>
</evidence>
<gene>
    <name evidence="11" type="ordered locus">MTR_7g446110</name>
    <name evidence="12" type="ORF">MtrunA17_Chr7g0232671</name>
</gene>
<evidence type="ECO:0000313" key="13">
    <source>
        <dbReference type="EnsemblPlants" id="KEH22389"/>
    </source>
</evidence>
<dbReference type="CDD" id="cd00202">
    <property type="entry name" value="ZnF_GATA"/>
    <property type="match status" value="1"/>
</dbReference>
<keyword evidence="8" id="KW-0804">Transcription</keyword>
<comment type="similarity">
    <text evidence="1">Belongs to the type IV zinc-finger family. Class A subfamily.</text>
</comment>
<evidence type="ECO:0000313" key="11">
    <source>
        <dbReference type="EMBL" id="KEH22389.1"/>
    </source>
</evidence>
<evidence type="ECO:0000259" key="10">
    <source>
        <dbReference type="PROSITE" id="PS50114"/>
    </source>
</evidence>
<keyword evidence="3 9" id="KW-0863">Zinc-finger</keyword>
<dbReference type="GO" id="GO:0000976">
    <property type="term" value="F:transcription cis-regulatory region binding"/>
    <property type="evidence" value="ECO:0000318"/>
    <property type="project" value="GO_Central"/>
</dbReference>
<keyword evidence="14" id="KW-1185">Reference proteome</keyword>
<dbReference type="Pfam" id="PF00320">
    <property type="entry name" value="GATA"/>
    <property type="match status" value="1"/>
</dbReference>
<dbReference type="AlphaFoldDB" id="A0A072TY39"/>
<keyword evidence="4" id="KW-0862">Zinc</keyword>